<evidence type="ECO:0000313" key="11">
    <source>
        <dbReference type="Proteomes" id="UP000785679"/>
    </source>
</evidence>
<keyword evidence="5 9" id="KW-0812">Transmembrane</keyword>
<comment type="caution">
    <text evidence="10">The sequence shown here is derived from an EMBL/GenBank/DDBJ whole genome shotgun (WGS) entry which is preliminary data.</text>
</comment>
<evidence type="ECO:0000313" key="10">
    <source>
        <dbReference type="EMBL" id="TNV78132.1"/>
    </source>
</evidence>
<reference evidence="10" key="1">
    <citation type="submission" date="2019-06" db="EMBL/GenBank/DDBJ databases">
        <authorList>
            <person name="Zheng W."/>
        </authorList>
    </citation>
    <scope>NUCLEOTIDE SEQUENCE</scope>
    <source>
        <strain evidence="10">QDHG01</strain>
    </source>
</reference>
<feature type="region of interest" description="Disordered" evidence="8">
    <location>
        <begin position="358"/>
        <end position="382"/>
    </location>
</feature>
<feature type="transmembrane region" description="Helical" evidence="9">
    <location>
        <begin position="131"/>
        <end position="152"/>
    </location>
</feature>
<dbReference type="AlphaFoldDB" id="A0A8J8NMS0"/>
<evidence type="ECO:0000256" key="2">
    <source>
        <dbReference type="ARBA" id="ARBA00022448"/>
    </source>
</evidence>
<gene>
    <name evidence="10" type="ORF">FGO68_gene14878</name>
</gene>
<feature type="transmembrane region" description="Helical" evidence="9">
    <location>
        <begin position="312"/>
        <end position="332"/>
    </location>
</feature>
<dbReference type="PANTHER" id="PTHR30574:SF1">
    <property type="entry name" value="SULPHUR TRANSPORT DOMAIN-CONTAINING PROTEIN"/>
    <property type="match status" value="1"/>
</dbReference>
<organism evidence="10 11">
    <name type="scientific">Halteria grandinella</name>
    <dbReference type="NCBI Taxonomy" id="5974"/>
    <lineage>
        <taxon>Eukaryota</taxon>
        <taxon>Sar</taxon>
        <taxon>Alveolata</taxon>
        <taxon>Ciliophora</taxon>
        <taxon>Intramacronucleata</taxon>
        <taxon>Spirotrichea</taxon>
        <taxon>Stichotrichia</taxon>
        <taxon>Sporadotrichida</taxon>
        <taxon>Halteriidae</taxon>
        <taxon>Halteria</taxon>
    </lineage>
</organism>
<keyword evidence="6 9" id="KW-1133">Transmembrane helix</keyword>
<feature type="transmembrane region" description="Helical" evidence="9">
    <location>
        <begin position="281"/>
        <end position="300"/>
    </location>
</feature>
<dbReference type="EMBL" id="RRYP01010836">
    <property type="protein sequence ID" value="TNV78132.1"/>
    <property type="molecule type" value="Genomic_DNA"/>
</dbReference>
<dbReference type="PANTHER" id="PTHR30574">
    <property type="entry name" value="INNER MEMBRANE PROTEIN YEDE"/>
    <property type="match status" value="1"/>
</dbReference>
<dbReference type="Pfam" id="PF20398">
    <property type="entry name" value="DUF6691"/>
    <property type="match status" value="1"/>
</dbReference>
<dbReference type="Pfam" id="PF04143">
    <property type="entry name" value="Sulf_transp"/>
    <property type="match status" value="1"/>
</dbReference>
<feature type="transmembrane region" description="Helical" evidence="9">
    <location>
        <begin position="12"/>
        <end position="31"/>
    </location>
</feature>
<evidence type="ECO:0000256" key="5">
    <source>
        <dbReference type="ARBA" id="ARBA00022692"/>
    </source>
</evidence>
<evidence type="ECO:0000256" key="3">
    <source>
        <dbReference type="ARBA" id="ARBA00022475"/>
    </source>
</evidence>
<evidence type="ECO:0000256" key="1">
    <source>
        <dbReference type="ARBA" id="ARBA00004429"/>
    </source>
</evidence>
<keyword evidence="4" id="KW-0997">Cell inner membrane</keyword>
<keyword evidence="11" id="KW-1185">Reference proteome</keyword>
<evidence type="ECO:0000256" key="6">
    <source>
        <dbReference type="ARBA" id="ARBA00022989"/>
    </source>
</evidence>
<protein>
    <recommendedName>
        <fullName evidence="12">Sulphur transport domain-containing protein</fullName>
    </recommendedName>
</protein>
<dbReference type="GO" id="GO:0005886">
    <property type="term" value="C:plasma membrane"/>
    <property type="evidence" value="ECO:0007669"/>
    <property type="project" value="UniProtKB-SubCell"/>
</dbReference>
<proteinExistence type="predicted"/>
<name>A0A8J8NMS0_HALGN</name>
<keyword evidence="3" id="KW-1003">Cell membrane</keyword>
<keyword evidence="2" id="KW-0813">Transport</keyword>
<evidence type="ECO:0000256" key="9">
    <source>
        <dbReference type="SAM" id="Phobius"/>
    </source>
</evidence>
<feature type="transmembrane region" description="Helical" evidence="9">
    <location>
        <begin position="172"/>
        <end position="191"/>
    </location>
</feature>
<feature type="transmembrane region" description="Helical" evidence="9">
    <location>
        <begin position="93"/>
        <end position="111"/>
    </location>
</feature>
<dbReference type="Proteomes" id="UP000785679">
    <property type="component" value="Unassembled WGS sequence"/>
</dbReference>
<sequence>MVYWNDQDVICATIGGIAIAISTTLNLVLFGRITGLSGTFNSVIKMDRTAGFDYKLTFFVGLFTIPALLFQIFGNFVEAGTYTLIMFDTNEEIAMKQNVAAWIIGGLLVGWGTRMGNGCTSGHGVCGMPRLAPRSIVAVMTFMGSGFGIATLRYYVPFLTGGPSFGEEYDKTWPWVSLGILCAGNLIAFVVTMSTGGRRLELFISYILGLIFGFGLVISGMTRISKIQNFLIIGSVWDPSLAFVMFSAVTINFFTFNYALKKLQKPLIKVDGDKMCIPPRGTIDARLIIGAAIFGLGWGLCGLCPGPGLLVFFSMSHGILFIISLIAGQLAFDYSLQYINKRSQEVKSIVKTVIQQAKDERGPGQYSQMDDETGNEPTPKVQ</sequence>
<comment type="subcellular location">
    <subcellularLocation>
        <location evidence="1">Cell inner membrane</location>
        <topology evidence="1">Multi-pass membrane protein</topology>
    </subcellularLocation>
</comment>
<evidence type="ECO:0000256" key="4">
    <source>
        <dbReference type="ARBA" id="ARBA00022519"/>
    </source>
</evidence>
<dbReference type="InterPro" id="IPR046513">
    <property type="entry name" value="DUF6691"/>
</dbReference>
<feature type="transmembrane region" description="Helical" evidence="9">
    <location>
        <begin position="203"/>
        <end position="221"/>
    </location>
</feature>
<feature type="transmembrane region" description="Helical" evidence="9">
    <location>
        <begin position="241"/>
        <end position="260"/>
    </location>
</feature>
<dbReference type="OrthoDB" id="10254418at2759"/>
<evidence type="ECO:0000256" key="7">
    <source>
        <dbReference type="ARBA" id="ARBA00023136"/>
    </source>
</evidence>
<evidence type="ECO:0000256" key="8">
    <source>
        <dbReference type="SAM" id="MobiDB-lite"/>
    </source>
</evidence>
<dbReference type="InterPro" id="IPR007272">
    <property type="entry name" value="Sulf_transp_TsuA/YedE"/>
</dbReference>
<feature type="transmembrane region" description="Helical" evidence="9">
    <location>
        <begin position="52"/>
        <end position="73"/>
    </location>
</feature>
<keyword evidence="7 9" id="KW-0472">Membrane</keyword>
<accession>A0A8J8NMS0</accession>
<evidence type="ECO:0008006" key="12">
    <source>
        <dbReference type="Google" id="ProtNLM"/>
    </source>
</evidence>